<dbReference type="AlphaFoldDB" id="A0A8J4VNI1"/>
<reference evidence="1" key="1">
    <citation type="submission" date="2020-03" db="EMBL/GenBank/DDBJ databases">
        <title>Castanea mollissima Vanexum genome sequencing.</title>
        <authorList>
            <person name="Staton M."/>
        </authorList>
    </citation>
    <scope>NUCLEOTIDE SEQUENCE</scope>
    <source>
        <tissue evidence="1">Leaf</tissue>
    </source>
</reference>
<comment type="caution">
    <text evidence="1">The sequence shown here is derived from an EMBL/GenBank/DDBJ whole genome shotgun (WGS) entry which is preliminary data.</text>
</comment>
<gene>
    <name evidence="1" type="ORF">CMV_019600</name>
</gene>
<proteinExistence type="predicted"/>
<dbReference type="Proteomes" id="UP000737018">
    <property type="component" value="Unassembled WGS sequence"/>
</dbReference>
<sequence length="104" mass="12181">MLSQLRRKLDLTYEVLSDDVVFDILTRLPLILWRAWFYLISADMEPERNPGAATGAPNCYSLWFFPKCQLLPLVQEDFKINTFKRFYTCFIGRNCQAELNSHGV</sequence>
<protein>
    <submittedName>
        <fullName evidence="1">Uncharacterized protein</fullName>
    </submittedName>
</protein>
<name>A0A8J4VNI1_9ROSI</name>
<keyword evidence="2" id="KW-1185">Reference proteome</keyword>
<accession>A0A8J4VNI1</accession>
<evidence type="ECO:0000313" key="1">
    <source>
        <dbReference type="EMBL" id="KAF3955151.1"/>
    </source>
</evidence>
<evidence type="ECO:0000313" key="2">
    <source>
        <dbReference type="Proteomes" id="UP000737018"/>
    </source>
</evidence>
<dbReference type="EMBL" id="JRKL02003467">
    <property type="protein sequence ID" value="KAF3955151.1"/>
    <property type="molecule type" value="Genomic_DNA"/>
</dbReference>
<organism evidence="1 2">
    <name type="scientific">Castanea mollissima</name>
    <name type="common">Chinese chestnut</name>
    <dbReference type="NCBI Taxonomy" id="60419"/>
    <lineage>
        <taxon>Eukaryota</taxon>
        <taxon>Viridiplantae</taxon>
        <taxon>Streptophyta</taxon>
        <taxon>Embryophyta</taxon>
        <taxon>Tracheophyta</taxon>
        <taxon>Spermatophyta</taxon>
        <taxon>Magnoliopsida</taxon>
        <taxon>eudicotyledons</taxon>
        <taxon>Gunneridae</taxon>
        <taxon>Pentapetalae</taxon>
        <taxon>rosids</taxon>
        <taxon>fabids</taxon>
        <taxon>Fagales</taxon>
        <taxon>Fagaceae</taxon>
        <taxon>Castanea</taxon>
    </lineage>
</organism>